<dbReference type="InterPro" id="IPR044926">
    <property type="entry name" value="RGS_subdomain_2"/>
</dbReference>
<dbReference type="InterPro" id="IPR016137">
    <property type="entry name" value="RGS"/>
</dbReference>
<dbReference type="EMBL" id="JAOPGA020001628">
    <property type="protein sequence ID" value="KAL0489998.1"/>
    <property type="molecule type" value="Genomic_DNA"/>
</dbReference>
<protein>
    <submittedName>
        <fullName evidence="2">Rgs5</fullName>
    </submittedName>
</protein>
<dbReference type="Gene3D" id="1.10.167.10">
    <property type="entry name" value="Regulator of G-protein Signalling 4, domain 2"/>
    <property type="match status" value="1"/>
</dbReference>
<reference evidence="2 3" key="1">
    <citation type="submission" date="2024-03" db="EMBL/GenBank/DDBJ databases">
        <title>The Acrasis kona genome and developmental transcriptomes reveal deep origins of eukaryotic multicellular pathways.</title>
        <authorList>
            <person name="Sheikh S."/>
            <person name="Fu C.-J."/>
            <person name="Brown M.W."/>
            <person name="Baldauf S.L."/>
        </authorList>
    </citation>
    <scope>NUCLEOTIDE SEQUENCE [LARGE SCALE GENOMIC DNA]</scope>
    <source>
        <strain evidence="2 3">ATCC MYA-3509</strain>
    </source>
</reference>
<proteinExistence type="predicted"/>
<dbReference type="Pfam" id="PF00615">
    <property type="entry name" value="RGS"/>
    <property type="match status" value="1"/>
</dbReference>
<dbReference type="SUPFAM" id="SSF48097">
    <property type="entry name" value="Regulator of G-protein signaling, RGS"/>
    <property type="match status" value="1"/>
</dbReference>
<feature type="domain" description="RGS" evidence="1">
    <location>
        <begin position="84"/>
        <end position="151"/>
    </location>
</feature>
<dbReference type="Proteomes" id="UP001431209">
    <property type="component" value="Unassembled WGS sequence"/>
</dbReference>
<name>A0AAW2ZLZ8_9EUKA</name>
<evidence type="ECO:0000313" key="3">
    <source>
        <dbReference type="Proteomes" id="UP001431209"/>
    </source>
</evidence>
<evidence type="ECO:0000259" key="1">
    <source>
        <dbReference type="PROSITE" id="PS50132"/>
    </source>
</evidence>
<dbReference type="AlphaFoldDB" id="A0AAW2ZLZ8"/>
<keyword evidence="3" id="KW-1185">Reference proteome</keyword>
<dbReference type="PROSITE" id="PS50132">
    <property type="entry name" value="RGS"/>
    <property type="match status" value="1"/>
</dbReference>
<gene>
    <name evidence="2" type="ORF">AKO1_005576</name>
</gene>
<accession>A0AAW2ZLZ8</accession>
<comment type="caution">
    <text evidence="2">The sequence shown here is derived from an EMBL/GenBank/DDBJ whole genome shotgun (WGS) entry which is preliminary data.</text>
</comment>
<dbReference type="InterPro" id="IPR036305">
    <property type="entry name" value="RGS_sf"/>
</dbReference>
<organism evidence="2 3">
    <name type="scientific">Acrasis kona</name>
    <dbReference type="NCBI Taxonomy" id="1008807"/>
    <lineage>
        <taxon>Eukaryota</taxon>
        <taxon>Discoba</taxon>
        <taxon>Heterolobosea</taxon>
        <taxon>Tetramitia</taxon>
        <taxon>Eutetramitia</taxon>
        <taxon>Acrasidae</taxon>
        <taxon>Acrasis</taxon>
    </lineage>
</organism>
<evidence type="ECO:0000313" key="2">
    <source>
        <dbReference type="EMBL" id="KAL0489998.1"/>
    </source>
</evidence>
<sequence>MKRLSRMFSFKRSSLSVEEAIDSEVRRWTLDSNSAKMTLLERRNERIKKMRETSSVVFHEVMSGSLLQRMLREDNNFHDTLMVYCESECSQENLQMWDMLQIYGDLKNGEEKLELFNNLYQNFIHQAGDKQVNLSHDIITKVDMYMQNEVFTGAEMDKELIVSLELATIENLLDSYDRFINNFNSVEQGE</sequence>